<dbReference type="OrthoDB" id="594865at2"/>
<dbReference type="KEGG" id="ngf:FRF71_07885"/>
<keyword evidence="2" id="KW-1185">Reference proteome</keyword>
<evidence type="ECO:0000313" key="1">
    <source>
        <dbReference type="EMBL" id="QEA16059.1"/>
    </source>
</evidence>
<organism evidence="1 2">
    <name type="scientific">Novosphingobium ginsenosidimutans</name>
    <dbReference type="NCBI Taxonomy" id="1176536"/>
    <lineage>
        <taxon>Bacteria</taxon>
        <taxon>Pseudomonadati</taxon>
        <taxon>Pseudomonadota</taxon>
        <taxon>Alphaproteobacteria</taxon>
        <taxon>Sphingomonadales</taxon>
        <taxon>Sphingomonadaceae</taxon>
        <taxon>Novosphingobium</taxon>
    </lineage>
</organism>
<accession>A0A5B8S3J0</accession>
<dbReference type="EMBL" id="CP042345">
    <property type="protein sequence ID" value="QEA16059.1"/>
    <property type="molecule type" value="Genomic_DNA"/>
</dbReference>
<dbReference type="AlphaFoldDB" id="A0A5B8S3J0"/>
<proteinExistence type="predicted"/>
<protein>
    <submittedName>
        <fullName evidence="1">Uncharacterized protein</fullName>
    </submittedName>
</protein>
<sequence>MSFSIFVALIAAEAATSPINLICTGTALKDERVGTTLDFIGGNAKTERVGTQDTVSFAIKPDSTGTARLPDRLQSPYKEANQDGSFTLTKVTQSENEISGQIRLHANYKPKFRLNRLSGVVTINGVLGAFSGTCERYDPATVQRKF</sequence>
<dbReference type="Proteomes" id="UP000321172">
    <property type="component" value="Chromosome"/>
</dbReference>
<gene>
    <name evidence="1" type="ORF">FRF71_07885</name>
</gene>
<evidence type="ECO:0000313" key="2">
    <source>
        <dbReference type="Proteomes" id="UP000321172"/>
    </source>
</evidence>
<dbReference type="RefSeq" id="WP_147090091.1">
    <property type="nucleotide sequence ID" value="NZ_BAABJD010000006.1"/>
</dbReference>
<name>A0A5B8S3J0_9SPHN</name>
<reference evidence="1 2" key="1">
    <citation type="journal article" date="2013" name="J. Microbiol. Biotechnol.">
        <title>Novosphingobium ginsenosidimutans sp. nov., with the ability to convert ginsenoside.</title>
        <authorList>
            <person name="Kim J.K."/>
            <person name="He D."/>
            <person name="Liu Q.M."/>
            <person name="Park H.Y."/>
            <person name="Jung M.S."/>
            <person name="Yoon M.H."/>
            <person name="Kim S.C."/>
            <person name="Im W.T."/>
        </authorList>
    </citation>
    <scope>NUCLEOTIDE SEQUENCE [LARGE SCALE GENOMIC DNA]</scope>
    <source>
        <strain evidence="1 2">FW-6</strain>
    </source>
</reference>